<feature type="region of interest" description="Disordered" evidence="9">
    <location>
        <begin position="1"/>
        <end position="30"/>
    </location>
</feature>
<keyword evidence="6 8" id="KW-0408">Iron</keyword>
<dbReference type="InterPro" id="IPR001128">
    <property type="entry name" value="Cyt_P450"/>
</dbReference>
<feature type="binding site" description="axial binding residue" evidence="8">
    <location>
        <position position="757"/>
    </location>
    <ligand>
        <name>heme</name>
        <dbReference type="ChEBI" id="CHEBI:30413"/>
    </ligand>
    <ligandPart>
        <name>Fe</name>
        <dbReference type="ChEBI" id="CHEBI:18248"/>
    </ligandPart>
</feature>
<dbReference type="GO" id="GO:0020037">
    <property type="term" value="F:heme binding"/>
    <property type="evidence" value="ECO:0007669"/>
    <property type="project" value="InterPro"/>
</dbReference>
<dbReference type="CDD" id="cd11058">
    <property type="entry name" value="CYP60B-like"/>
    <property type="match status" value="1"/>
</dbReference>
<comment type="cofactor">
    <cofactor evidence="1 8">
        <name>heme</name>
        <dbReference type="ChEBI" id="CHEBI:30413"/>
    </cofactor>
</comment>
<dbReference type="PROSITE" id="PS00086">
    <property type="entry name" value="CYTOCHROME_P450"/>
    <property type="match status" value="1"/>
</dbReference>
<dbReference type="PRINTS" id="PR00463">
    <property type="entry name" value="EP450I"/>
</dbReference>
<comment type="similarity">
    <text evidence="2">Belongs to the cytochrome P450 family.</text>
</comment>
<dbReference type="EMBL" id="BSYA01000120">
    <property type="protein sequence ID" value="GMG33534.1"/>
    <property type="molecule type" value="Genomic_DNA"/>
</dbReference>
<dbReference type="GO" id="GO:0005506">
    <property type="term" value="F:iron ion binding"/>
    <property type="evidence" value="ECO:0007669"/>
    <property type="project" value="InterPro"/>
</dbReference>
<dbReference type="Pfam" id="PF11905">
    <property type="entry name" value="DUF3425"/>
    <property type="match status" value="1"/>
</dbReference>
<evidence type="ECO:0000256" key="2">
    <source>
        <dbReference type="ARBA" id="ARBA00010617"/>
    </source>
</evidence>
<keyword evidence="7" id="KW-0503">Monooxygenase</keyword>
<dbReference type="GO" id="GO:0016705">
    <property type="term" value="F:oxidoreductase activity, acting on paired donors, with incorporation or reduction of molecular oxygen"/>
    <property type="evidence" value="ECO:0007669"/>
    <property type="project" value="InterPro"/>
</dbReference>
<keyword evidence="3 8" id="KW-0349">Heme</keyword>
<evidence type="ECO:0000256" key="9">
    <source>
        <dbReference type="SAM" id="MobiDB-lite"/>
    </source>
</evidence>
<evidence type="ECO:0000313" key="11">
    <source>
        <dbReference type="Proteomes" id="UP001165205"/>
    </source>
</evidence>
<dbReference type="GO" id="GO:0003700">
    <property type="term" value="F:DNA-binding transcription factor activity"/>
    <property type="evidence" value="ECO:0007669"/>
    <property type="project" value="InterPro"/>
</dbReference>
<dbReference type="GO" id="GO:0004497">
    <property type="term" value="F:monooxygenase activity"/>
    <property type="evidence" value="ECO:0007669"/>
    <property type="project" value="UniProtKB-KW"/>
</dbReference>
<evidence type="ECO:0000256" key="3">
    <source>
        <dbReference type="ARBA" id="ARBA00022617"/>
    </source>
</evidence>
<dbReference type="Proteomes" id="UP001165205">
    <property type="component" value="Unassembled WGS sequence"/>
</dbReference>
<dbReference type="PRINTS" id="PR00385">
    <property type="entry name" value="P450"/>
</dbReference>
<reference evidence="10" key="1">
    <citation type="submission" date="2023-04" db="EMBL/GenBank/DDBJ databases">
        <title>Aspergillus oryzae NBRC 4228.</title>
        <authorList>
            <person name="Ichikawa N."/>
            <person name="Sato H."/>
            <person name="Tonouchi N."/>
        </authorList>
    </citation>
    <scope>NUCLEOTIDE SEQUENCE</scope>
    <source>
        <strain evidence="10">NBRC 4228</strain>
    </source>
</reference>
<keyword evidence="4 8" id="KW-0479">Metal-binding</keyword>
<dbReference type="Gene3D" id="1.10.630.10">
    <property type="entry name" value="Cytochrome P450"/>
    <property type="match status" value="1"/>
</dbReference>
<dbReference type="PANTHER" id="PTHR24305">
    <property type="entry name" value="CYTOCHROME P450"/>
    <property type="match status" value="1"/>
</dbReference>
<dbReference type="Pfam" id="PF00067">
    <property type="entry name" value="p450"/>
    <property type="match status" value="1"/>
</dbReference>
<evidence type="ECO:0000313" key="10">
    <source>
        <dbReference type="EMBL" id="GMG33534.1"/>
    </source>
</evidence>
<dbReference type="PANTHER" id="PTHR24305:SF230">
    <property type="entry name" value="P450, PUTATIVE (EUROFUNG)-RELATED"/>
    <property type="match status" value="1"/>
</dbReference>
<dbReference type="InterPro" id="IPR017972">
    <property type="entry name" value="Cyt_P450_CS"/>
</dbReference>
<protein>
    <submittedName>
        <fullName evidence="10">Unnamed protein product</fullName>
    </submittedName>
</protein>
<evidence type="ECO:0000256" key="4">
    <source>
        <dbReference type="ARBA" id="ARBA00022723"/>
    </source>
</evidence>
<evidence type="ECO:0000256" key="7">
    <source>
        <dbReference type="ARBA" id="ARBA00023033"/>
    </source>
</evidence>
<dbReference type="SUPFAM" id="SSF48264">
    <property type="entry name" value="Cytochrome P450"/>
    <property type="match status" value="1"/>
</dbReference>
<dbReference type="InterPro" id="IPR036396">
    <property type="entry name" value="Cyt_P450_sf"/>
</dbReference>
<dbReference type="InterPro" id="IPR002401">
    <property type="entry name" value="Cyt_P450_E_grp-I"/>
</dbReference>
<sequence>MQASKPKSVGSIDKKRARDRRAQQKLRADRLNHTHSLEANIVLLEQQCKAYEKEIQELRTENEALQSAQQRIREIVLSNSFRTSVGFLWISPNESAPPIGSKVQSSNGTPLSPAKFTGLNPVCDLDLSLWSRLPLNFAQEPHISENLYSCFNRPDLVQASPDEPSPVELLYGSSQNFLADRIHKATRFWPICDPERLASGLLTYNMIKWLTRPSQESFGRLLGFQRPINDQLQRPHPRCIDFVMWPVLRANLVKTFHKYDLKLVFAAFTCSLRIRWPWGKSFLEPDVTNSLRVHKEFYDTFTKIEGWGLSDEFQTQYPELLVGMDIGTLNYSIFDPMPASWTKHSIHSSGIWYIYFHPLRRIPGPKSWIIFPIMRHASAIRGRFDIYMRQHHAVYGPVVRFGRDEVSFITAEAWKDIYGHGHQQLPKVLSSASNTLDIISSNDTDHSRYRKALSHAFSAKGLQAQEPLLNSYVDKLIERLKGIAESNLPADMVKWYNLTTFDIIGDLAFGEPFGGLDNSEYHHWVSTIFASIKAIPFLKLKDAYPLAFKAILGLIPKGIMEARKRQLEHSRITVQKRLQTSSSYNRGDFMDSMLRNRGEKDSLNDSELEANSNILIIAGSETTATLLSGATYWILRNPEALAKLTDEVRSVMKSEPEITAQKASAELPYMLACFDEAFRLYPPVPTGLQRRTLVPTRISGCDIPAGSAAYWSSTNFHAPDRFIPERWLPEAKSDPSSPFYSDNRGVVQPFSTGPRNCIGRNLAYAEMRVILARVLWNFDLELCEESTQWSDQKAYTLWEKPPLMCRLKLRESFRG</sequence>
<keyword evidence="5" id="KW-0560">Oxidoreductase</keyword>
<evidence type="ECO:0000256" key="6">
    <source>
        <dbReference type="ARBA" id="ARBA00023004"/>
    </source>
</evidence>
<feature type="compositionally biased region" description="Basic and acidic residues" evidence="9">
    <location>
        <begin position="12"/>
        <end position="30"/>
    </location>
</feature>
<name>A0AAN4YUP8_ASPOZ</name>
<gene>
    <name evidence="10" type="ORF">Aory04_000904700</name>
</gene>
<dbReference type="InterPro" id="IPR021833">
    <property type="entry name" value="DUF3425"/>
</dbReference>
<comment type="caution">
    <text evidence="10">The sequence shown here is derived from an EMBL/GenBank/DDBJ whole genome shotgun (WGS) entry which is preliminary data.</text>
</comment>
<evidence type="ECO:0000256" key="1">
    <source>
        <dbReference type="ARBA" id="ARBA00001971"/>
    </source>
</evidence>
<dbReference type="CDD" id="cd14688">
    <property type="entry name" value="bZIP_YAP"/>
    <property type="match status" value="1"/>
</dbReference>
<proteinExistence type="inferred from homology"/>
<dbReference type="SUPFAM" id="SSF57959">
    <property type="entry name" value="Leucine zipper domain"/>
    <property type="match status" value="1"/>
</dbReference>
<evidence type="ECO:0000256" key="8">
    <source>
        <dbReference type="PIRSR" id="PIRSR602401-1"/>
    </source>
</evidence>
<dbReference type="InterPro" id="IPR046347">
    <property type="entry name" value="bZIP_sf"/>
</dbReference>
<evidence type="ECO:0000256" key="5">
    <source>
        <dbReference type="ARBA" id="ARBA00023002"/>
    </source>
</evidence>
<organism evidence="10 11">
    <name type="scientific">Aspergillus oryzae</name>
    <name type="common">Yellow koji mold</name>
    <dbReference type="NCBI Taxonomy" id="5062"/>
    <lineage>
        <taxon>Eukaryota</taxon>
        <taxon>Fungi</taxon>
        <taxon>Dikarya</taxon>
        <taxon>Ascomycota</taxon>
        <taxon>Pezizomycotina</taxon>
        <taxon>Eurotiomycetes</taxon>
        <taxon>Eurotiomycetidae</taxon>
        <taxon>Eurotiales</taxon>
        <taxon>Aspergillaceae</taxon>
        <taxon>Aspergillus</taxon>
        <taxon>Aspergillus subgen. Circumdati</taxon>
    </lineage>
</organism>
<dbReference type="InterPro" id="IPR050121">
    <property type="entry name" value="Cytochrome_P450_monoxygenase"/>
</dbReference>
<dbReference type="AlphaFoldDB" id="A0AAN4YUP8"/>
<accession>A0AAN4YUP8</accession>